<evidence type="ECO:0000256" key="1">
    <source>
        <dbReference type="ARBA" id="ARBA00004123"/>
    </source>
</evidence>
<dbReference type="AlphaFoldDB" id="A0A9P0DT57"/>
<evidence type="ECO:0000313" key="11">
    <source>
        <dbReference type="Proteomes" id="UP001153737"/>
    </source>
</evidence>
<proteinExistence type="inferred from homology"/>
<dbReference type="PROSITE" id="PS50177">
    <property type="entry name" value="NTF2_DOMAIN"/>
    <property type="match status" value="1"/>
</dbReference>
<keyword evidence="6" id="KW-0509">mRNA transport</keyword>
<dbReference type="PANTHER" id="PTHR10662:SF22">
    <property type="entry name" value="NUCLEAR RNA EXPORT FACTOR 1"/>
    <property type="match status" value="1"/>
</dbReference>
<dbReference type="SMART" id="SM00804">
    <property type="entry name" value="TAP_C"/>
    <property type="match status" value="1"/>
</dbReference>
<dbReference type="EMBL" id="OU896709">
    <property type="protein sequence ID" value="CAH1159357.1"/>
    <property type="molecule type" value="Genomic_DNA"/>
</dbReference>
<dbReference type="Pfam" id="PF24048">
    <property type="entry name" value="LRR_NXF1-5"/>
    <property type="match status" value="1"/>
</dbReference>
<evidence type="ECO:0000259" key="9">
    <source>
        <dbReference type="PROSITE" id="PS51281"/>
    </source>
</evidence>
<dbReference type="Gene3D" id="3.10.450.50">
    <property type="match status" value="1"/>
</dbReference>
<dbReference type="Gene3D" id="1.10.8.10">
    <property type="entry name" value="DNA helicase RuvA subunit, C-terminal domain"/>
    <property type="match status" value="1"/>
</dbReference>
<dbReference type="OrthoDB" id="25872at2759"/>
<evidence type="ECO:0000256" key="2">
    <source>
        <dbReference type="ARBA" id="ARBA00009285"/>
    </source>
</evidence>
<evidence type="ECO:0000259" key="8">
    <source>
        <dbReference type="PROSITE" id="PS50177"/>
    </source>
</evidence>
<dbReference type="InterPro" id="IPR018222">
    <property type="entry name" value="Nuclear_transport_factor_2_euk"/>
</dbReference>
<keyword evidence="4" id="KW-0433">Leucine-rich repeat</keyword>
<dbReference type="SUPFAM" id="SSF46934">
    <property type="entry name" value="UBA-like"/>
    <property type="match status" value="1"/>
</dbReference>
<dbReference type="FunFam" id="1.10.8.10:FF:000018">
    <property type="entry name" value="Nuclear RNA export factor 1"/>
    <property type="match status" value="1"/>
</dbReference>
<keyword evidence="11" id="KW-1185">Reference proteome</keyword>
<evidence type="ECO:0000256" key="4">
    <source>
        <dbReference type="ARBA" id="ARBA00022614"/>
    </source>
</evidence>
<evidence type="ECO:0000256" key="6">
    <source>
        <dbReference type="ARBA" id="ARBA00022816"/>
    </source>
</evidence>
<dbReference type="Proteomes" id="UP001153737">
    <property type="component" value="Chromosome 3"/>
</dbReference>
<evidence type="ECO:0000256" key="5">
    <source>
        <dbReference type="ARBA" id="ARBA00022737"/>
    </source>
</evidence>
<name>A0A9P0DT57_PHACE</name>
<dbReference type="GO" id="GO:0005634">
    <property type="term" value="C:nucleus"/>
    <property type="evidence" value="ECO:0007669"/>
    <property type="project" value="UniProtKB-SubCell"/>
</dbReference>
<keyword evidence="3" id="KW-0813">Transport</keyword>
<dbReference type="Pfam" id="PF03943">
    <property type="entry name" value="TAP_C"/>
    <property type="match status" value="1"/>
</dbReference>
<dbReference type="InterPro" id="IPR030217">
    <property type="entry name" value="NXF_fam"/>
</dbReference>
<keyword evidence="7" id="KW-0539">Nucleus</keyword>
<evidence type="ECO:0000313" key="10">
    <source>
        <dbReference type="EMBL" id="CAH1159357.1"/>
    </source>
</evidence>
<keyword evidence="5" id="KW-0677">Repeat</keyword>
<dbReference type="InterPro" id="IPR032675">
    <property type="entry name" value="LRR_dom_sf"/>
</dbReference>
<dbReference type="InterPro" id="IPR057125">
    <property type="entry name" value="NXF1/2/3/5-like_LRR"/>
</dbReference>
<reference evidence="10" key="2">
    <citation type="submission" date="2022-10" db="EMBL/GenBank/DDBJ databases">
        <authorList>
            <consortium name="ENA_rothamsted_submissions"/>
            <consortium name="culmorum"/>
            <person name="King R."/>
        </authorList>
    </citation>
    <scope>NUCLEOTIDE SEQUENCE</scope>
</reference>
<dbReference type="InterPro" id="IPR002075">
    <property type="entry name" value="NTF2_dom"/>
</dbReference>
<accession>A0A9P0DT57</accession>
<dbReference type="CDD" id="cd14342">
    <property type="entry name" value="UBA_TAP-C"/>
    <property type="match status" value="1"/>
</dbReference>
<feature type="domain" description="TAP-C" evidence="9">
    <location>
        <begin position="479"/>
        <end position="534"/>
    </location>
</feature>
<dbReference type="GO" id="GO:0003723">
    <property type="term" value="F:RNA binding"/>
    <property type="evidence" value="ECO:0007669"/>
    <property type="project" value="TreeGrafter"/>
</dbReference>
<evidence type="ECO:0000256" key="3">
    <source>
        <dbReference type="ARBA" id="ARBA00022448"/>
    </source>
</evidence>
<comment type="subcellular location">
    <subcellularLocation>
        <location evidence="1">Nucleus</location>
    </subcellularLocation>
</comment>
<dbReference type="Gene3D" id="3.80.10.10">
    <property type="entry name" value="Ribonuclease Inhibitor"/>
    <property type="match status" value="1"/>
</dbReference>
<dbReference type="Pfam" id="PF22602">
    <property type="entry name" value="NXF_NTF2"/>
    <property type="match status" value="1"/>
</dbReference>
<dbReference type="SUPFAM" id="SSF54427">
    <property type="entry name" value="NTF2-like"/>
    <property type="match status" value="1"/>
</dbReference>
<dbReference type="PANTHER" id="PTHR10662">
    <property type="entry name" value="NUCLEAR RNA EXPORT FACTOR"/>
    <property type="match status" value="1"/>
</dbReference>
<evidence type="ECO:0008006" key="12">
    <source>
        <dbReference type="Google" id="ProtNLM"/>
    </source>
</evidence>
<dbReference type="InterPro" id="IPR032710">
    <property type="entry name" value="NTF2-like_dom_sf"/>
</dbReference>
<reference evidence="10" key="1">
    <citation type="submission" date="2022-01" db="EMBL/GenBank/DDBJ databases">
        <authorList>
            <person name="King R."/>
        </authorList>
    </citation>
    <scope>NUCLEOTIDE SEQUENCE</scope>
</reference>
<comment type="similarity">
    <text evidence="2">Belongs to the NXF family.</text>
</comment>
<sequence>MMNVNIANMKPISSSIHITETTLPTGIIFKNKHLLTNINCWHKFIVISNVENQSRDTVLGAILDHVHPLDLIPVAYFTDKKGCHFVARNCGPAIQKLCNDNLVVPNGQRPLRLEIILKFATTNEFKIDVQKNIMSVLSRRYDTATKTLNLIRFYEDAELTEFCPLSQPKIMFFVLHLSKNLVPIPEKFLMQDNRIKILNPLEAIGGHTMSVKMLDLRNNWLTTTKALQTLKTFKLSELYLDGNPLCENLSNEEYVDQVKTYCKHLEKLDGLPLNCGPFPRHKKNFLCNEEGVNLVNKFLEHYFSIYDSHNRKMIKDLYHKDALFSLNTLYINGQLSSATTRLFKYNSISRNLHKLADFSRQSKFLVRGNVDIANVLGNLPAVEHDPFSFYVDLMYYTCRCAVIGVSGTFRELPDSLLDSEKLYGFRRTFAVEIADGDGRCYIVNDEMHVHNALSWQVVDSFKVAKTILPDLLRPPQSEKEHQQMVETLRIVTNMNTDWSRKCLEECHYDLKSALGLFVDLYKGDKIPPEGFVGYKRK</sequence>
<feature type="domain" description="NTF2" evidence="8">
    <location>
        <begin position="294"/>
        <end position="449"/>
    </location>
</feature>
<gene>
    <name evidence="10" type="ORF">PHAECO_LOCUS7463</name>
</gene>
<organism evidence="10 11">
    <name type="scientific">Phaedon cochleariae</name>
    <name type="common">Mustard beetle</name>
    <dbReference type="NCBI Taxonomy" id="80249"/>
    <lineage>
        <taxon>Eukaryota</taxon>
        <taxon>Metazoa</taxon>
        <taxon>Ecdysozoa</taxon>
        <taxon>Arthropoda</taxon>
        <taxon>Hexapoda</taxon>
        <taxon>Insecta</taxon>
        <taxon>Pterygota</taxon>
        <taxon>Neoptera</taxon>
        <taxon>Endopterygota</taxon>
        <taxon>Coleoptera</taxon>
        <taxon>Polyphaga</taxon>
        <taxon>Cucujiformia</taxon>
        <taxon>Chrysomeloidea</taxon>
        <taxon>Chrysomelidae</taxon>
        <taxon>Chrysomelinae</taxon>
        <taxon>Chrysomelini</taxon>
        <taxon>Phaedon</taxon>
    </lineage>
</organism>
<dbReference type="GO" id="GO:0016973">
    <property type="term" value="P:poly(A)+ mRNA export from nucleus"/>
    <property type="evidence" value="ECO:0007669"/>
    <property type="project" value="TreeGrafter"/>
</dbReference>
<dbReference type="InterPro" id="IPR005637">
    <property type="entry name" value="TAP_C_dom"/>
</dbReference>
<dbReference type="InterPro" id="IPR009060">
    <property type="entry name" value="UBA-like_sf"/>
</dbReference>
<dbReference type="SUPFAM" id="SSF52058">
    <property type="entry name" value="L domain-like"/>
    <property type="match status" value="1"/>
</dbReference>
<protein>
    <recommendedName>
        <fullName evidence="12">Nuclear RNA export factor 2</fullName>
    </recommendedName>
</protein>
<evidence type="ECO:0000256" key="7">
    <source>
        <dbReference type="ARBA" id="ARBA00023242"/>
    </source>
</evidence>
<dbReference type="PROSITE" id="PS51281">
    <property type="entry name" value="TAP_C"/>
    <property type="match status" value="1"/>
</dbReference>